<evidence type="ECO:0000313" key="2">
    <source>
        <dbReference type="Proteomes" id="UP001305414"/>
    </source>
</evidence>
<keyword evidence="2" id="KW-1185">Reference proteome</keyword>
<evidence type="ECO:0000313" key="1">
    <source>
        <dbReference type="EMBL" id="KAK5633000.1"/>
    </source>
</evidence>
<accession>A0AAN7UIC0</accession>
<gene>
    <name evidence="1" type="ORF">RRF57_008714</name>
</gene>
<dbReference type="Proteomes" id="UP001305414">
    <property type="component" value="Unassembled WGS sequence"/>
</dbReference>
<proteinExistence type="predicted"/>
<dbReference type="EMBL" id="JAWHQM010000029">
    <property type="protein sequence ID" value="KAK5633000.1"/>
    <property type="molecule type" value="Genomic_DNA"/>
</dbReference>
<comment type="caution">
    <text evidence="1">The sequence shown here is derived from an EMBL/GenBank/DDBJ whole genome shotgun (WGS) entry which is preliminary data.</text>
</comment>
<protein>
    <submittedName>
        <fullName evidence="1">Uncharacterized protein</fullName>
    </submittedName>
</protein>
<sequence length="195" mass="22353">MKTAKRKTAGKAPGLHSPATLLAVLIIGHPDPDAKFRSWIGRLGVDWMIQPRDVLNVQQGFWTGINSDNLYAVFAQDDDEVRKSQAKLSADYDRIFGKDFMRCRRDIRPYLPKALSSQLTPLTEKPLYTDDEHDEDVYEAPDDIEISETREIPKALEVQQCKMSTIYQFRQNRHAGSRHALLARALPKRLYPTRT</sequence>
<name>A0AAN7UIC0_9PEZI</name>
<reference evidence="1 2" key="1">
    <citation type="submission" date="2023-10" db="EMBL/GenBank/DDBJ databases">
        <title>Draft genome sequence of Xylaria bambusicola isolate GMP-LS, the root and basal stem rot pathogen of sugarcane in Indonesia.</title>
        <authorList>
            <person name="Selvaraj P."/>
            <person name="Muralishankar V."/>
            <person name="Muruganantham S."/>
            <person name="Sp S."/>
            <person name="Haryani S."/>
            <person name="Lau K.J.X."/>
            <person name="Naqvi N.I."/>
        </authorList>
    </citation>
    <scope>NUCLEOTIDE SEQUENCE [LARGE SCALE GENOMIC DNA]</scope>
    <source>
        <strain evidence="1">GMP-LS</strain>
    </source>
</reference>
<organism evidence="1 2">
    <name type="scientific">Xylaria bambusicola</name>
    <dbReference type="NCBI Taxonomy" id="326684"/>
    <lineage>
        <taxon>Eukaryota</taxon>
        <taxon>Fungi</taxon>
        <taxon>Dikarya</taxon>
        <taxon>Ascomycota</taxon>
        <taxon>Pezizomycotina</taxon>
        <taxon>Sordariomycetes</taxon>
        <taxon>Xylariomycetidae</taxon>
        <taxon>Xylariales</taxon>
        <taxon>Xylariaceae</taxon>
        <taxon>Xylaria</taxon>
    </lineage>
</organism>
<dbReference type="AlphaFoldDB" id="A0AAN7UIC0"/>